<evidence type="ECO:0000313" key="3">
    <source>
        <dbReference type="EnsemblMetazoa" id="Aqu2.1.13816_001"/>
    </source>
</evidence>
<evidence type="ECO:0000259" key="2">
    <source>
        <dbReference type="Pfam" id="PF18199"/>
    </source>
</evidence>
<dbReference type="PANTHER" id="PTHR46532">
    <property type="entry name" value="MALE FERTILITY FACTOR KL5"/>
    <property type="match status" value="1"/>
</dbReference>
<dbReference type="InterPro" id="IPR042219">
    <property type="entry name" value="AAA_lid_11_sf"/>
</dbReference>
<name>A0A1X7TH86_AMPQE</name>
<dbReference type="Pfam" id="PF18198">
    <property type="entry name" value="AAA_lid_11"/>
    <property type="match status" value="1"/>
</dbReference>
<dbReference type="STRING" id="400682.A0A1X7TH86"/>
<dbReference type="InterPro" id="IPR043160">
    <property type="entry name" value="Dynein_C_barrel"/>
</dbReference>
<dbReference type="InParanoid" id="A0A1X7TH86"/>
<accession>A0A1X7TH86</accession>
<dbReference type="EnsemblMetazoa" id="Aqu2.1.13816_001">
    <property type="protein sequence ID" value="Aqu2.1.13816_001"/>
    <property type="gene ID" value="Aqu2.1.13816"/>
</dbReference>
<dbReference type="Gene3D" id="1.10.8.1220">
    <property type="match status" value="1"/>
</dbReference>
<feature type="domain" description="Dynein heavy chain C-terminal" evidence="2">
    <location>
        <begin position="495"/>
        <end position="806"/>
    </location>
</feature>
<evidence type="ECO:0000259" key="1">
    <source>
        <dbReference type="Pfam" id="PF18198"/>
    </source>
</evidence>
<dbReference type="InterPro" id="IPR041228">
    <property type="entry name" value="Dynein_C"/>
</dbReference>
<dbReference type="Gene3D" id="1.20.1270.280">
    <property type="match status" value="1"/>
</dbReference>
<dbReference type="Gene3D" id="1.10.8.720">
    <property type="entry name" value="Region D6 of dynein motor"/>
    <property type="match status" value="1"/>
</dbReference>
<dbReference type="FunFam" id="3.10.490.20:FF:000004">
    <property type="entry name" value="Cytoplasmic dynein heavy chain 2"/>
    <property type="match status" value="1"/>
</dbReference>
<dbReference type="OrthoDB" id="14187at2759"/>
<organism evidence="3">
    <name type="scientific">Amphimedon queenslandica</name>
    <name type="common">Sponge</name>
    <dbReference type="NCBI Taxonomy" id="400682"/>
    <lineage>
        <taxon>Eukaryota</taxon>
        <taxon>Metazoa</taxon>
        <taxon>Porifera</taxon>
        <taxon>Demospongiae</taxon>
        <taxon>Heteroscleromorpha</taxon>
        <taxon>Haplosclerida</taxon>
        <taxon>Niphatidae</taxon>
        <taxon>Amphimedon</taxon>
    </lineage>
</organism>
<dbReference type="eggNOG" id="KOG3595">
    <property type="taxonomic scope" value="Eukaryota"/>
</dbReference>
<proteinExistence type="predicted"/>
<evidence type="ECO:0008006" key="4">
    <source>
        <dbReference type="Google" id="ProtNLM"/>
    </source>
</evidence>
<dbReference type="GO" id="GO:0007018">
    <property type="term" value="P:microtubule-based movement"/>
    <property type="evidence" value="ECO:0007669"/>
    <property type="project" value="InterPro"/>
</dbReference>
<dbReference type="FunFam" id="1.10.8.1220:FF:000002">
    <property type="entry name" value="cytoplasmic dynein 1 heavy chain 1-like"/>
    <property type="match status" value="1"/>
</dbReference>
<dbReference type="Pfam" id="PF18199">
    <property type="entry name" value="Dynein_C"/>
    <property type="match status" value="1"/>
</dbReference>
<dbReference type="FunFam" id="1.10.8.720:FF:000003">
    <property type="entry name" value="Cytoplasmic dynein heavy chain 2"/>
    <property type="match status" value="1"/>
</dbReference>
<protein>
    <recommendedName>
        <fullName evidence="4">Dynein heavy chain C-terminal domain-containing protein</fullName>
    </recommendedName>
</protein>
<dbReference type="GO" id="GO:0005858">
    <property type="term" value="C:axonemal dynein complex"/>
    <property type="evidence" value="ECO:0007669"/>
    <property type="project" value="TreeGrafter"/>
</dbReference>
<sequence length="810" mass="91990">MTIITELETLKKEAAEVQRKMEETDTVMAEVDTVSQQYLPLSTSCSAMYFTLESLNQVHFLYQYSLQFFLDIFQNVLTVNPNLKGQSDYAKRLRIITQDLFQMVYTRVARGMLHDDRIVLALLLCRIQLKERSDESDYNTEFDCFLRGKDSLRIDSSVPEMKGLTKDQVLSMHHLSKQLRAFENLPYHVSGNDDFISWLNSVSPEDNVPVCWDDELPLTPVGKCFYQLLVIQTFRPDRLLAMGNNFVATVMGKNFMSAAEQELDLARIVNEEVKSNTPVLLCSVPGYDASGRIPVNLLRTSQILTFEPPPGIKANLIRTFATVPVTRMCREPHERARLYFLLAWLHAILQERLRYAPLGWTKKYEFNESDLRMACDTLDTWLDTVAQGRTNLPPDKIPWSAFRTLLSQCIYGGRIDNDFDQRLLNSFVSRLFSVKSFEVDFPLVSNVDGIRNVPIPEGIRREQFLQWIENLPVHQTPSWLGLPNNAEVVLLTTKGSALTAKLLKMQSLSDDDDFLSSVGTTITENLSKKSDGRPAWMRTLHVTALDWLKIIPQSLNVLRRTADNIKDPLFRFFEREITSGSKLLATVRNDLMNVVEVCETKRKQTNYLRTLISDLAKGIIPRSWSIYIVPPGLTVLQWVVDFSERVKQLQSISNQVLNEGSHVLKSVNVWLGGLFTPEAYITATRQFVAQANSWSLEELFLEVLVDFKGQLDDCSFGVTGLRLQGAKCTANRLSLTATIVNELPLTCLKWVRVNPSEAYKKSLGKVVLPVYLNQTRSVLLFTLSFDADGVSADGDHAYYERGVAILSSPL</sequence>
<dbReference type="GO" id="GO:0051959">
    <property type="term" value="F:dynein light intermediate chain binding"/>
    <property type="evidence" value="ECO:0007669"/>
    <property type="project" value="InterPro"/>
</dbReference>
<dbReference type="FunFam" id="1.20.1270.280:FF:000004">
    <property type="entry name" value="Cytoplasmic dynein heavy chain 2"/>
    <property type="match status" value="1"/>
</dbReference>
<dbReference type="Gene3D" id="3.10.490.20">
    <property type="match status" value="1"/>
</dbReference>
<feature type="domain" description="Dynein heavy chain AAA lid" evidence="1">
    <location>
        <begin position="336"/>
        <end position="486"/>
    </location>
</feature>
<dbReference type="InterPro" id="IPR026983">
    <property type="entry name" value="DHC"/>
</dbReference>
<dbReference type="PANTHER" id="PTHR46532:SF13">
    <property type="entry name" value="CYTOPLASMIC DYNEIN 1 HEAVY CHAIN 1"/>
    <property type="match status" value="1"/>
</dbReference>
<dbReference type="InterPro" id="IPR041658">
    <property type="entry name" value="AAA_lid_11"/>
</dbReference>
<reference evidence="3" key="1">
    <citation type="submission" date="2017-05" db="UniProtKB">
        <authorList>
            <consortium name="EnsemblMetazoa"/>
        </authorList>
    </citation>
    <scope>IDENTIFICATION</scope>
</reference>
<dbReference type="GO" id="GO:0045505">
    <property type="term" value="F:dynein intermediate chain binding"/>
    <property type="evidence" value="ECO:0007669"/>
    <property type="project" value="InterPro"/>
</dbReference>
<dbReference type="AlphaFoldDB" id="A0A1X7TH86"/>